<dbReference type="AlphaFoldDB" id="A0A1M6N662"/>
<feature type="signal peptide" evidence="1">
    <location>
        <begin position="1"/>
        <end position="20"/>
    </location>
</feature>
<dbReference type="STRING" id="156994.SAMN04488028_102116"/>
<dbReference type="PANTHER" id="PTHR36919">
    <property type="entry name" value="BLR1215 PROTEIN"/>
    <property type="match status" value="1"/>
</dbReference>
<evidence type="ECO:0000259" key="2">
    <source>
        <dbReference type="Pfam" id="PF09917"/>
    </source>
</evidence>
<organism evidence="3 4">
    <name type="scientific">Reichenbachiella agariperforans</name>
    <dbReference type="NCBI Taxonomy" id="156994"/>
    <lineage>
        <taxon>Bacteria</taxon>
        <taxon>Pseudomonadati</taxon>
        <taxon>Bacteroidota</taxon>
        <taxon>Cytophagia</taxon>
        <taxon>Cytophagales</taxon>
        <taxon>Reichenbachiellaceae</taxon>
        <taxon>Reichenbachiella</taxon>
    </lineage>
</organism>
<proteinExistence type="predicted"/>
<keyword evidence="1" id="KW-0732">Signal</keyword>
<dbReference type="Proteomes" id="UP000184474">
    <property type="component" value="Unassembled WGS sequence"/>
</dbReference>
<dbReference type="InterPro" id="IPR019223">
    <property type="entry name" value="DUF2147"/>
</dbReference>
<keyword evidence="4" id="KW-1185">Reference proteome</keyword>
<feature type="chain" id="PRO_5012183927" evidence="1">
    <location>
        <begin position="21"/>
        <end position="144"/>
    </location>
</feature>
<gene>
    <name evidence="3" type="ORF">SAMN04488028_102116</name>
</gene>
<evidence type="ECO:0000313" key="3">
    <source>
        <dbReference type="EMBL" id="SHJ91160.1"/>
    </source>
</evidence>
<dbReference type="EMBL" id="FRAA01000002">
    <property type="protein sequence ID" value="SHJ91160.1"/>
    <property type="molecule type" value="Genomic_DNA"/>
</dbReference>
<sequence>MRKLLLMLMFVASVSWPVLAQSTTVGSWKTIDDDTGKPKSVVEIYERGGKYYGKVTKLFRSPGEEQNPMCKSCDPKDKRYQQPVIGMEIIEGLEKDGDEYEDGTILDPENGKVYDCKLWVEDGNLQVRGYISFLFRTQTWLPYK</sequence>
<dbReference type="Pfam" id="PF09917">
    <property type="entry name" value="DUF2147"/>
    <property type="match status" value="1"/>
</dbReference>
<evidence type="ECO:0000256" key="1">
    <source>
        <dbReference type="SAM" id="SignalP"/>
    </source>
</evidence>
<accession>A0A1M6N662</accession>
<reference evidence="4" key="1">
    <citation type="submission" date="2016-11" db="EMBL/GenBank/DDBJ databases">
        <authorList>
            <person name="Varghese N."/>
            <person name="Submissions S."/>
        </authorList>
    </citation>
    <scope>NUCLEOTIDE SEQUENCE [LARGE SCALE GENOMIC DNA]</scope>
    <source>
        <strain evidence="4">DSM 26134</strain>
    </source>
</reference>
<evidence type="ECO:0000313" key="4">
    <source>
        <dbReference type="Proteomes" id="UP000184474"/>
    </source>
</evidence>
<dbReference type="PANTHER" id="PTHR36919:SF3">
    <property type="entry name" value="BLL5882 PROTEIN"/>
    <property type="match status" value="1"/>
</dbReference>
<protein>
    <submittedName>
        <fullName evidence="3">Uncharacterized conserved protein, DUF2147 family</fullName>
    </submittedName>
</protein>
<dbReference type="RefSeq" id="WP_073120850.1">
    <property type="nucleotide sequence ID" value="NZ_FRAA01000002.1"/>
</dbReference>
<name>A0A1M6N662_REIAG</name>
<dbReference type="Gene3D" id="2.40.128.520">
    <property type="match status" value="1"/>
</dbReference>
<feature type="domain" description="DUF2147" evidence="2">
    <location>
        <begin position="26"/>
        <end position="140"/>
    </location>
</feature>